<accession>A0A1I8ANL1</accession>
<reference evidence="2" key="1">
    <citation type="submission" date="2016-11" db="UniProtKB">
        <authorList>
            <consortium name="WormBaseParasite"/>
        </authorList>
    </citation>
    <scope>IDENTIFICATION</scope>
</reference>
<dbReference type="WBParaSite" id="L893_g7282.t1">
    <property type="protein sequence ID" value="L893_g7282.t1"/>
    <property type="gene ID" value="L893_g7282"/>
</dbReference>
<keyword evidence="1" id="KW-1185">Reference proteome</keyword>
<evidence type="ECO:0000313" key="1">
    <source>
        <dbReference type="Proteomes" id="UP000095287"/>
    </source>
</evidence>
<protein>
    <submittedName>
        <fullName evidence="2">NAD-specific glutamate dehydrogenase</fullName>
    </submittedName>
</protein>
<evidence type="ECO:0000313" key="2">
    <source>
        <dbReference type="WBParaSite" id="L893_g7282.t1"/>
    </source>
</evidence>
<name>A0A1I8ANL1_9BILA</name>
<dbReference type="Proteomes" id="UP000095287">
    <property type="component" value="Unplaced"/>
</dbReference>
<organism evidence="1 2">
    <name type="scientific">Steinernema glaseri</name>
    <dbReference type="NCBI Taxonomy" id="37863"/>
    <lineage>
        <taxon>Eukaryota</taxon>
        <taxon>Metazoa</taxon>
        <taxon>Ecdysozoa</taxon>
        <taxon>Nematoda</taxon>
        <taxon>Chromadorea</taxon>
        <taxon>Rhabditida</taxon>
        <taxon>Tylenchina</taxon>
        <taxon>Panagrolaimomorpha</taxon>
        <taxon>Strongyloidoidea</taxon>
        <taxon>Steinernematidae</taxon>
        <taxon>Steinernema</taxon>
    </lineage>
</organism>
<sequence>QAECLLAGYLTAIAVVDQPQVLEGQRAAGVNQPALVVQRAALQVQVHGLFADQAALLLDQSLYAQAQVALGREFAARAIVQVAGSDREVGVTADAATGQGVGVGAVAQVGAVQQQGFGAGDGAAAVIQRSAVDACIALADQLAALAVVQGAGVDVQAQVGGYQPLVAVVENAAVQAQIAACRQGALMLADAGCAEQVAAIALVQPAEGGLDLAPGSDAALFAVVQLGAMQGIDGRYQALVVVVQLSCTQAQAALADQLAAHAVVQRAAEFDIDRSQAADPAGIAVEQLGAAQYYPIASSQQALALVEQTLHGEGQAAVADDLAAGVVQLPGSCDAHRADARHHTLLVEQVVGGDSHRIVADDLPGALVVDVLGVEGHAALAEQLAGVMVAQRAHVNDQVGLGAGFAAATVVEGVADHRQSLIGNQYTASIVQPLTRKRQCGLARQQA</sequence>
<dbReference type="AlphaFoldDB" id="A0A1I8ANL1"/>
<proteinExistence type="predicted"/>